<proteinExistence type="predicted"/>
<gene>
    <name evidence="2" type="ORF">HPB52_007587</name>
</gene>
<name>A0A9D4SPX2_RHISA</name>
<reference evidence="2" key="1">
    <citation type="journal article" date="2020" name="Cell">
        <title>Large-Scale Comparative Analyses of Tick Genomes Elucidate Their Genetic Diversity and Vector Capacities.</title>
        <authorList>
            <consortium name="Tick Genome and Microbiome Consortium (TIGMIC)"/>
            <person name="Jia N."/>
            <person name="Wang J."/>
            <person name="Shi W."/>
            <person name="Du L."/>
            <person name="Sun Y."/>
            <person name="Zhan W."/>
            <person name="Jiang J.F."/>
            <person name="Wang Q."/>
            <person name="Zhang B."/>
            <person name="Ji P."/>
            <person name="Bell-Sakyi L."/>
            <person name="Cui X.M."/>
            <person name="Yuan T.T."/>
            <person name="Jiang B.G."/>
            <person name="Yang W.F."/>
            <person name="Lam T.T."/>
            <person name="Chang Q.C."/>
            <person name="Ding S.J."/>
            <person name="Wang X.J."/>
            <person name="Zhu J.G."/>
            <person name="Ruan X.D."/>
            <person name="Zhao L."/>
            <person name="Wei J.T."/>
            <person name="Ye R.Z."/>
            <person name="Que T.C."/>
            <person name="Du C.H."/>
            <person name="Zhou Y.H."/>
            <person name="Cheng J.X."/>
            <person name="Dai P.F."/>
            <person name="Guo W.B."/>
            <person name="Han X.H."/>
            <person name="Huang E.J."/>
            <person name="Li L.F."/>
            <person name="Wei W."/>
            <person name="Gao Y.C."/>
            <person name="Liu J.Z."/>
            <person name="Shao H.Z."/>
            <person name="Wang X."/>
            <person name="Wang C.C."/>
            <person name="Yang T.C."/>
            <person name="Huo Q.B."/>
            <person name="Li W."/>
            <person name="Chen H.Y."/>
            <person name="Chen S.E."/>
            <person name="Zhou L.G."/>
            <person name="Ni X.B."/>
            <person name="Tian J.H."/>
            <person name="Sheng Y."/>
            <person name="Liu T."/>
            <person name="Pan Y.S."/>
            <person name="Xia L.Y."/>
            <person name="Li J."/>
            <person name="Zhao F."/>
            <person name="Cao W.C."/>
        </authorList>
    </citation>
    <scope>NUCLEOTIDE SEQUENCE</scope>
    <source>
        <strain evidence="2">Rsan-2018</strain>
    </source>
</reference>
<dbReference type="Proteomes" id="UP000821837">
    <property type="component" value="Chromosome 8"/>
</dbReference>
<feature type="region of interest" description="Disordered" evidence="1">
    <location>
        <begin position="58"/>
        <end position="89"/>
    </location>
</feature>
<organism evidence="2 3">
    <name type="scientific">Rhipicephalus sanguineus</name>
    <name type="common">Brown dog tick</name>
    <name type="synonym">Ixodes sanguineus</name>
    <dbReference type="NCBI Taxonomy" id="34632"/>
    <lineage>
        <taxon>Eukaryota</taxon>
        <taxon>Metazoa</taxon>
        <taxon>Ecdysozoa</taxon>
        <taxon>Arthropoda</taxon>
        <taxon>Chelicerata</taxon>
        <taxon>Arachnida</taxon>
        <taxon>Acari</taxon>
        <taxon>Parasitiformes</taxon>
        <taxon>Ixodida</taxon>
        <taxon>Ixodoidea</taxon>
        <taxon>Ixodidae</taxon>
        <taxon>Rhipicephalinae</taxon>
        <taxon>Rhipicephalus</taxon>
        <taxon>Rhipicephalus</taxon>
    </lineage>
</organism>
<protein>
    <submittedName>
        <fullName evidence="2">Uncharacterized protein</fullName>
    </submittedName>
</protein>
<dbReference type="EMBL" id="JABSTV010001254">
    <property type="protein sequence ID" value="KAH7939156.1"/>
    <property type="molecule type" value="Genomic_DNA"/>
</dbReference>
<accession>A0A9D4SPX2</accession>
<evidence type="ECO:0000313" key="3">
    <source>
        <dbReference type="Proteomes" id="UP000821837"/>
    </source>
</evidence>
<reference evidence="2" key="2">
    <citation type="submission" date="2021-09" db="EMBL/GenBank/DDBJ databases">
        <authorList>
            <person name="Jia N."/>
            <person name="Wang J."/>
            <person name="Shi W."/>
            <person name="Du L."/>
            <person name="Sun Y."/>
            <person name="Zhan W."/>
            <person name="Jiang J."/>
            <person name="Wang Q."/>
            <person name="Zhang B."/>
            <person name="Ji P."/>
            <person name="Sakyi L.B."/>
            <person name="Cui X."/>
            <person name="Yuan T."/>
            <person name="Jiang B."/>
            <person name="Yang W."/>
            <person name="Lam T.T.-Y."/>
            <person name="Chang Q."/>
            <person name="Ding S."/>
            <person name="Wang X."/>
            <person name="Zhu J."/>
            <person name="Ruan X."/>
            <person name="Zhao L."/>
            <person name="Wei J."/>
            <person name="Que T."/>
            <person name="Du C."/>
            <person name="Cheng J."/>
            <person name="Dai P."/>
            <person name="Han X."/>
            <person name="Huang E."/>
            <person name="Gao Y."/>
            <person name="Liu J."/>
            <person name="Shao H."/>
            <person name="Ye R."/>
            <person name="Li L."/>
            <person name="Wei W."/>
            <person name="Wang X."/>
            <person name="Wang C."/>
            <person name="Huo Q."/>
            <person name="Li W."/>
            <person name="Guo W."/>
            <person name="Chen H."/>
            <person name="Chen S."/>
            <person name="Zhou L."/>
            <person name="Zhou L."/>
            <person name="Ni X."/>
            <person name="Tian J."/>
            <person name="Zhou Y."/>
            <person name="Sheng Y."/>
            <person name="Liu T."/>
            <person name="Pan Y."/>
            <person name="Xia L."/>
            <person name="Li J."/>
            <person name="Zhao F."/>
            <person name="Cao W."/>
        </authorList>
    </citation>
    <scope>NUCLEOTIDE SEQUENCE</scope>
    <source>
        <strain evidence="2">Rsan-2018</strain>
        <tissue evidence="2">Larvae</tissue>
    </source>
</reference>
<keyword evidence="3" id="KW-1185">Reference proteome</keyword>
<evidence type="ECO:0000313" key="2">
    <source>
        <dbReference type="EMBL" id="KAH7939156.1"/>
    </source>
</evidence>
<comment type="caution">
    <text evidence="2">The sequence shown here is derived from an EMBL/GenBank/DDBJ whole genome shotgun (WGS) entry which is preliminary data.</text>
</comment>
<dbReference type="AlphaFoldDB" id="A0A9D4SPX2"/>
<sequence length="215" mass="23767">MFRRRRRCGAGRVKFGASSVREASQSAEDLWGSIEVMCHDWTTSEGYVAKCLVAGDERKQRQTQDSGPKRRTPATQVPARERGRGVASNTSRSVAWPAVLFLAESTADLSEASPRSAVQPSIERGLANGRGCAEHRDSSASCPLNRLTIPAQSIASPMRVDCSRSRTHAVKLHRRHSVAHRDAPRYSSTVARLLPLHLSVRRADHRTVRSPNFVF</sequence>
<evidence type="ECO:0000256" key="1">
    <source>
        <dbReference type="SAM" id="MobiDB-lite"/>
    </source>
</evidence>